<proteinExistence type="predicted"/>
<keyword evidence="1" id="KW-0227">DNA damage</keyword>
<gene>
    <name evidence="5" type="ORF">ABVK25_008234</name>
</gene>
<dbReference type="InterPro" id="IPR003265">
    <property type="entry name" value="HhH-GPD_domain"/>
</dbReference>
<feature type="region of interest" description="Disordered" evidence="3">
    <location>
        <begin position="30"/>
        <end position="79"/>
    </location>
</feature>
<evidence type="ECO:0000313" key="6">
    <source>
        <dbReference type="Proteomes" id="UP001590951"/>
    </source>
</evidence>
<feature type="compositionally biased region" description="Polar residues" evidence="3">
    <location>
        <begin position="46"/>
        <end position="66"/>
    </location>
</feature>
<feature type="domain" description="HhH-GPD" evidence="4">
    <location>
        <begin position="211"/>
        <end position="370"/>
    </location>
</feature>
<dbReference type="PANTHER" id="PTHR43003">
    <property type="entry name" value="DNA-3-METHYLADENINE GLYCOSYLASE"/>
    <property type="match status" value="1"/>
</dbReference>
<accession>A0ABR4B2U2</accession>
<feature type="compositionally biased region" description="Polar residues" evidence="3">
    <location>
        <begin position="94"/>
        <end position="114"/>
    </location>
</feature>
<dbReference type="Proteomes" id="UP001590951">
    <property type="component" value="Unassembled WGS sequence"/>
</dbReference>
<name>A0ABR4B2U2_9LECA</name>
<keyword evidence="6" id="KW-1185">Reference proteome</keyword>
<dbReference type="CDD" id="cd00056">
    <property type="entry name" value="ENDO3c"/>
    <property type="match status" value="1"/>
</dbReference>
<keyword evidence="2" id="KW-0234">DNA repair</keyword>
<evidence type="ECO:0000259" key="4">
    <source>
        <dbReference type="SMART" id="SM00478"/>
    </source>
</evidence>
<organism evidence="5 6">
    <name type="scientific">Lepraria finkii</name>
    <dbReference type="NCBI Taxonomy" id="1340010"/>
    <lineage>
        <taxon>Eukaryota</taxon>
        <taxon>Fungi</taxon>
        <taxon>Dikarya</taxon>
        <taxon>Ascomycota</taxon>
        <taxon>Pezizomycotina</taxon>
        <taxon>Lecanoromycetes</taxon>
        <taxon>OSLEUM clade</taxon>
        <taxon>Lecanoromycetidae</taxon>
        <taxon>Lecanorales</taxon>
        <taxon>Lecanorineae</taxon>
        <taxon>Stereocaulaceae</taxon>
        <taxon>Lepraria</taxon>
    </lineage>
</organism>
<reference evidence="5 6" key="1">
    <citation type="submission" date="2024-09" db="EMBL/GenBank/DDBJ databases">
        <title>Rethinking Asexuality: The Enigmatic Case of Functional Sexual Genes in Lepraria (Stereocaulaceae).</title>
        <authorList>
            <person name="Doellman M."/>
            <person name="Sun Y."/>
            <person name="Barcenas-Pena A."/>
            <person name="Lumbsch H.T."/>
            <person name="Grewe F."/>
        </authorList>
    </citation>
    <scope>NUCLEOTIDE SEQUENCE [LARGE SCALE GENOMIC DNA]</scope>
    <source>
        <strain evidence="5 6">Grewe 0041</strain>
    </source>
</reference>
<dbReference type="Pfam" id="PF00730">
    <property type="entry name" value="HhH-GPD"/>
    <property type="match status" value="1"/>
</dbReference>
<evidence type="ECO:0000256" key="3">
    <source>
        <dbReference type="SAM" id="MobiDB-lite"/>
    </source>
</evidence>
<evidence type="ECO:0000313" key="5">
    <source>
        <dbReference type="EMBL" id="KAL2051572.1"/>
    </source>
</evidence>
<dbReference type="SUPFAM" id="SSF48150">
    <property type="entry name" value="DNA-glycosylase"/>
    <property type="match status" value="1"/>
</dbReference>
<feature type="compositionally biased region" description="Low complexity" evidence="3">
    <location>
        <begin position="32"/>
        <end position="45"/>
    </location>
</feature>
<dbReference type="Gene3D" id="1.10.1670.40">
    <property type="match status" value="1"/>
</dbReference>
<feature type="region of interest" description="Disordered" evidence="3">
    <location>
        <begin position="94"/>
        <end position="131"/>
    </location>
</feature>
<dbReference type="Gene3D" id="1.10.340.30">
    <property type="entry name" value="Hypothetical protein, domain 2"/>
    <property type="match status" value="1"/>
</dbReference>
<dbReference type="SMART" id="SM00478">
    <property type="entry name" value="ENDO3c"/>
    <property type="match status" value="1"/>
</dbReference>
<dbReference type="InterPro" id="IPR011257">
    <property type="entry name" value="DNA_glycosylase"/>
</dbReference>
<comment type="caution">
    <text evidence="5">The sequence shown here is derived from an EMBL/GenBank/DDBJ whole genome shotgun (WGS) entry which is preliminary data.</text>
</comment>
<protein>
    <recommendedName>
        <fullName evidence="4">HhH-GPD domain-containing protein</fullName>
    </recommendedName>
</protein>
<dbReference type="PANTHER" id="PTHR43003:SF5">
    <property type="entry name" value="DNA-3-METHYLADENINE GLYCOSYLASE"/>
    <property type="match status" value="1"/>
</dbReference>
<dbReference type="InterPro" id="IPR051912">
    <property type="entry name" value="Alkylbase_DNA_Glycosylase/TA"/>
</dbReference>
<sequence>MLGLRFHHHRLRIMSSKRVLRSSTGTVAKITAAPPVQVQPANNQPRKQSSRNPRAKAQKTNISPLDQPTIPPPKRARFDPSVELQAPSSTLVENGITPSREYTNGVSDTTNLTPSPDRPAEPHRTNAPLITPRGSRLLTYSKDTVDRSPSKTGIPRATTTTGHILERACSHLTQQEPRLQPLIEKHYCRVFCPEGLAEECDPFKSLCSGIIAQQVSGAAASSIKSKFIALFHPSEDGQTSQDQAFPTPSQVAPCTVPFLRQAGLSERKAEYIKGLAEKFASGELSAAMLINASDEEVLEKLTAVRGLGRWSVEMFACFGLKRMDILSTGDLGVQRGMAAFMGKDVKKLKAKGGGKWKYMSEQDMLKHSEKFAPYRSVFMWYMWRVEGVNTDAVEHM</sequence>
<evidence type="ECO:0000256" key="1">
    <source>
        <dbReference type="ARBA" id="ARBA00022763"/>
    </source>
</evidence>
<evidence type="ECO:0000256" key="2">
    <source>
        <dbReference type="ARBA" id="ARBA00023204"/>
    </source>
</evidence>
<dbReference type="EMBL" id="JBHFEH010000034">
    <property type="protein sequence ID" value="KAL2051572.1"/>
    <property type="molecule type" value="Genomic_DNA"/>
</dbReference>